<feature type="compositionally biased region" description="Basic and acidic residues" evidence="1">
    <location>
        <begin position="24"/>
        <end position="43"/>
    </location>
</feature>
<feature type="compositionally biased region" description="Polar residues" evidence="1">
    <location>
        <begin position="368"/>
        <end position="388"/>
    </location>
</feature>
<feature type="compositionally biased region" description="Polar residues" evidence="1">
    <location>
        <begin position="1438"/>
        <end position="1452"/>
    </location>
</feature>
<feature type="compositionally biased region" description="Basic residues" evidence="1">
    <location>
        <begin position="211"/>
        <end position="222"/>
    </location>
</feature>
<feature type="compositionally biased region" description="Polar residues" evidence="1">
    <location>
        <begin position="1028"/>
        <end position="1039"/>
    </location>
</feature>
<feature type="compositionally biased region" description="Polar residues" evidence="1">
    <location>
        <begin position="535"/>
        <end position="562"/>
    </location>
</feature>
<feature type="compositionally biased region" description="Low complexity" evidence="1">
    <location>
        <begin position="1507"/>
        <end position="1518"/>
    </location>
</feature>
<feature type="compositionally biased region" description="Polar residues" evidence="1">
    <location>
        <begin position="858"/>
        <end position="867"/>
    </location>
</feature>
<feature type="compositionally biased region" description="Basic residues" evidence="1">
    <location>
        <begin position="415"/>
        <end position="426"/>
    </location>
</feature>
<dbReference type="InParanoid" id="B0DAZ3"/>
<dbReference type="EMBL" id="DS547102">
    <property type="protein sequence ID" value="EDR08290.1"/>
    <property type="molecule type" value="Genomic_DNA"/>
</dbReference>
<dbReference type="GeneID" id="6077020"/>
<feature type="region of interest" description="Disordered" evidence="1">
    <location>
        <begin position="1264"/>
        <end position="1379"/>
    </location>
</feature>
<dbReference type="HOGENOM" id="CLU_250031_0_0_1"/>
<feature type="compositionally biased region" description="Low complexity" evidence="1">
    <location>
        <begin position="589"/>
        <end position="600"/>
    </location>
</feature>
<feature type="compositionally biased region" description="Basic residues" evidence="1">
    <location>
        <begin position="514"/>
        <end position="524"/>
    </location>
</feature>
<sequence length="1589" mass="171269">MAATLSANINALMPSENWDDDFEFNPHDMNKHNNKRPNDHYHEFNPQTPPSTSRMSIVSSQYTQEDWDADSRQASPQQSTKVISSSSRKIPSGSPTRRSHDTENWDDESHTSQAAIRLTVGDRTSPTSITPSRKQHQYTPPPPTAIGVLTDKKNLKTPPPLETWAEPGPSTPSSKRASINSNCSGCAAVRETENWDDDFDLDKPDSPARLSVKKGVKPRATKKAQLVESWDDEFSLTPLRGTPSKGPSAKSRLSSSPSRSRVNATGRAAHLEYSSSSESEDELPRPLHYPSPQHNLYGGQEQEDDDLGEFGHVPKHHNSDEEEDRTVTARTRHRLARQSISLANSSPPPPMPSLPLFARPFPRSPTSSVFSVPATTQTHSSYNSTTHLRPTISRSSSGAGRLAGLPPSPPIHKERERRRLRKKSRPHNVPNPQMYELTAVRPQPYAMPKSFSDGELEITEHEEDVHRPRTPSPPPPISIPSTPYGGGNGPTLLATPQSHIRAGALLSRIGSVKKKWSVGGRKRGASVTPAEVVQDCSQTSQDSRGQSTHTPRPQSSLSSLQRHTPPPPTSNLWFFRGHGASGREEVADSRAAVGGSRSGSMTDLSLRESEVPSGSKLGKERETAKLVKRKSLGFVHLRRGHVPPSSSPNEPAETGRKQLGKRPISMQTSSPSPASHRDQQTQRHVSYAHAKGVRDREAEEMEREAEKRKGEQEKEKEEGSRSFMGSVRRISLVGARRHQRTKSGVSLSGVVATIGAMGTTGPRRGSLDGNKVLDGQVTGEKDKNQANSGPSSNVNRNTKHLSPNATPTAIKKASSCPPTELLPPIELQPPSPPRVKLSIPRLPSNSTTSAATKPPTIPNSNSLPTRSHVSDIPTLKSPPTPSSSVLKAPTTPGRRPSPSSPTNKSPSSPQSASLGRTAALPSGAEPSSSGSVIGAGSVPRRNSLGDLKIPARISQAQVGLRRDLGMVREFAANIEQLKELQQTYHTLVLEVQSILDMHAQLHATSSTAPPLERATSPTLFSLKKTRPRSNTNPTASPRPSLSQLAYKELASAFYTINSKYRISWECAELLIELGSGSAGSTGPPSSVSVPVMHGGSERNTVGKGRERAITLAGDESKPPTPRPGQLSSTDLSNLGRGPPFASPPSLAWRASTGRHDLSQRQLVLLREMLNNADASIVSEDSPHLSIPEEPPSAVSPNDTLQVNREWRWGGDAMSSTITLPSEESTRPHRTPAVDANKKRRSSRLGMSGIRDMLRALRRNNTDSILPIVPPLPPPPMPASSTSLSTDSSFDGHSQHRYAHPRIFTQGSRRRPKGSTGPDSLRSTRDARPISPYNPSSLSAKPSPRRPSLASIFRLGTKNRLPTPPNATSTMDRGESNNMISSMTSVSTGEEDWDRMDSASDLDAAAKALGIPVDGAATLKGGRNKLKSKGRSPYLQHEPSVTGSFIAQLTPKRSASGSQSSIWGGGGGGDSPSNQAVAQSRSTRLSNVEEHGDDHRLACVPPVPPLPSSHGGDSSPSNSRRMTRAGPPASGSVRSMPQHPVVPLPDPKLAMTPENIKPLLENAKEVHSRLNECITEIRGLMQGGAGQGLK</sequence>
<name>B0DAZ3_LACBS</name>
<protein>
    <submittedName>
        <fullName evidence="2">Predicted protein</fullName>
    </submittedName>
</protein>
<feature type="compositionally biased region" description="Polar residues" evidence="1">
    <location>
        <begin position="50"/>
        <end position="64"/>
    </location>
</feature>
<feature type="region of interest" description="Disordered" evidence="1">
    <location>
        <begin position="16"/>
        <end position="180"/>
    </location>
</feature>
<feature type="compositionally biased region" description="Low complexity" evidence="1">
    <location>
        <begin position="244"/>
        <end position="261"/>
    </location>
</feature>
<feature type="region of interest" description="Disordered" evidence="1">
    <location>
        <begin position="1077"/>
        <end position="1153"/>
    </location>
</feature>
<feature type="compositionally biased region" description="Polar residues" evidence="1">
    <location>
        <begin position="1365"/>
        <end position="1379"/>
    </location>
</feature>
<feature type="compositionally biased region" description="Polar residues" evidence="1">
    <location>
        <begin position="1473"/>
        <end position="1485"/>
    </location>
</feature>
<feature type="compositionally biased region" description="Basic and acidic residues" evidence="1">
    <location>
        <begin position="1486"/>
        <end position="1496"/>
    </location>
</feature>
<feature type="region of interest" description="Disordered" evidence="1">
    <location>
        <begin position="368"/>
        <end position="432"/>
    </location>
</feature>
<feature type="compositionally biased region" description="Low complexity" evidence="1">
    <location>
        <begin position="927"/>
        <end position="938"/>
    </location>
</feature>
<feature type="compositionally biased region" description="Pro residues" evidence="1">
    <location>
        <begin position="1267"/>
        <end position="1277"/>
    </location>
</feature>
<feature type="compositionally biased region" description="Polar residues" evidence="1">
    <location>
        <begin position="72"/>
        <end position="82"/>
    </location>
</feature>
<dbReference type="KEGG" id="lbc:LACBIDRAFT_297823"/>
<gene>
    <name evidence="2" type="ORF">LACBIDRAFT_297823</name>
</gene>
<organism evidence="3">
    <name type="scientific">Laccaria bicolor (strain S238N-H82 / ATCC MYA-4686)</name>
    <name type="common">Bicoloured deceiver</name>
    <name type="synonym">Laccaria laccata var. bicolor</name>
    <dbReference type="NCBI Taxonomy" id="486041"/>
    <lineage>
        <taxon>Eukaryota</taxon>
        <taxon>Fungi</taxon>
        <taxon>Dikarya</taxon>
        <taxon>Basidiomycota</taxon>
        <taxon>Agaricomycotina</taxon>
        <taxon>Agaricomycetes</taxon>
        <taxon>Agaricomycetidae</taxon>
        <taxon>Agaricales</taxon>
        <taxon>Agaricineae</taxon>
        <taxon>Hydnangiaceae</taxon>
        <taxon>Laccaria</taxon>
    </lineage>
</organism>
<feature type="compositionally biased region" description="Polar residues" evidence="1">
    <location>
        <begin position="122"/>
        <end position="132"/>
    </location>
</feature>
<keyword evidence="3" id="KW-1185">Reference proteome</keyword>
<evidence type="ECO:0000313" key="3">
    <source>
        <dbReference type="Proteomes" id="UP000001194"/>
    </source>
</evidence>
<feature type="compositionally biased region" description="Basic and acidic residues" evidence="1">
    <location>
        <begin position="98"/>
        <end position="110"/>
    </location>
</feature>
<feature type="region of interest" description="Disordered" evidence="1">
    <location>
        <begin position="514"/>
        <end position="723"/>
    </location>
</feature>
<feature type="region of interest" description="Disordered" evidence="1">
    <location>
        <begin position="1004"/>
        <end position="1039"/>
    </location>
</feature>
<feature type="region of interest" description="Disordered" evidence="1">
    <location>
        <begin position="196"/>
        <end position="223"/>
    </location>
</feature>
<feature type="region of interest" description="Disordered" evidence="1">
    <location>
        <begin position="460"/>
        <end position="491"/>
    </location>
</feature>
<evidence type="ECO:0000256" key="1">
    <source>
        <dbReference type="SAM" id="MobiDB-lite"/>
    </source>
</evidence>
<feature type="compositionally biased region" description="Polar residues" evidence="1">
    <location>
        <begin position="171"/>
        <end position="180"/>
    </location>
</feature>
<feature type="region of interest" description="Disordered" evidence="1">
    <location>
        <begin position="757"/>
        <end position="943"/>
    </location>
</feature>
<feature type="compositionally biased region" description="Low complexity" evidence="1">
    <location>
        <begin position="393"/>
        <end position="405"/>
    </location>
</feature>
<proteinExistence type="predicted"/>
<feature type="region of interest" description="Disordered" evidence="1">
    <location>
        <begin position="235"/>
        <end position="327"/>
    </location>
</feature>
<feature type="compositionally biased region" description="Polar residues" evidence="1">
    <location>
        <begin position="785"/>
        <end position="807"/>
    </location>
</feature>
<dbReference type="RefSeq" id="XP_001881360.1">
    <property type="nucleotide sequence ID" value="XM_001881325.1"/>
</dbReference>
<feature type="compositionally biased region" description="Low complexity" evidence="1">
    <location>
        <begin position="1278"/>
        <end position="1288"/>
    </location>
</feature>
<evidence type="ECO:0000313" key="2">
    <source>
        <dbReference type="EMBL" id="EDR08290.1"/>
    </source>
</evidence>
<accession>B0DAZ3</accession>
<reference evidence="2 3" key="1">
    <citation type="journal article" date="2008" name="Nature">
        <title>The genome of Laccaria bicolor provides insights into mycorrhizal symbiosis.</title>
        <authorList>
            <person name="Martin F."/>
            <person name="Aerts A."/>
            <person name="Ahren D."/>
            <person name="Brun A."/>
            <person name="Danchin E.G.J."/>
            <person name="Duchaussoy F."/>
            <person name="Gibon J."/>
            <person name="Kohler A."/>
            <person name="Lindquist E."/>
            <person name="Pereda V."/>
            <person name="Salamov A."/>
            <person name="Shapiro H.J."/>
            <person name="Wuyts J."/>
            <person name="Blaudez D."/>
            <person name="Buee M."/>
            <person name="Brokstein P."/>
            <person name="Canbaeck B."/>
            <person name="Cohen D."/>
            <person name="Courty P.E."/>
            <person name="Coutinho P.M."/>
            <person name="Delaruelle C."/>
            <person name="Detter J.C."/>
            <person name="Deveau A."/>
            <person name="DiFazio S."/>
            <person name="Duplessis S."/>
            <person name="Fraissinet-Tachet L."/>
            <person name="Lucic E."/>
            <person name="Frey-Klett P."/>
            <person name="Fourrey C."/>
            <person name="Feussner I."/>
            <person name="Gay G."/>
            <person name="Grimwood J."/>
            <person name="Hoegger P.J."/>
            <person name="Jain P."/>
            <person name="Kilaru S."/>
            <person name="Labbe J."/>
            <person name="Lin Y.C."/>
            <person name="Legue V."/>
            <person name="Le Tacon F."/>
            <person name="Marmeisse R."/>
            <person name="Melayah D."/>
            <person name="Montanini B."/>
            <person name="Muratet M."/>
            <person name="Nehls U."/>
            <person name="Niculita-Hirzel H."/>
            <person name="Oudot-Le Secq M.P."/>
            <person name="Peter M."/>
            <person name="Quesneville H."/>
            <person name="Rajashekar B."/>
            <person name="Reich M."/>
            <person name="Rouhier N."/>
            <person name="Schmutz J."/>
            <person name="Yin T."/>
            <person name="Chalot M."/>
            <person name="Henrissat B."/>
            <person name="Kuees U."/>
            <person name="Lucas S."/>
            <person name="Van de Peer Y."/>
            <person name="Podila G.K."/>
            <person name="Polle A."/>
            <person name="Pukkila P.J."/>
            <person name="Richardson P.M."/>
            <person name="Rouze P."/>
            <person name="Sanders I.R."/>
            <person name="Stajich J.E."/>
            <person name="Tunlid A."/>
            <person name="Tuskan G."/>
            <person name="Grigoriev I.V."/>
        </authorList>
    </citation>
    <scope>NUCLEOTIDE SEQUENCE [LARGE SCALE GENOMIC DNA]</scope>
    <source>
        <strain evidence="3">S238N-H82 / ATCC MYA-4686</strain>
    </source>
</reference>
<dbReference type="Proteomes" id="UP000001194">
    <property type="component" value="Unassembled WGS sequence"/>
</dbReference>
<dbReference type="OrthoDB" id="2554322at2759"/>
<feature type="compositionally biased region" description="Basic and acidic residues" evidence="1">
    <location>
        <begin position="704"/>
        <end position="720"/>
    </location>
</feature>
<feature type="compositionally biased region" description="Low complexity" evidence="1">
    <location>
        <begin position="882"/>
        <end position="911"/>
    </location>
</feature>
<feature type="compositionally biased region" description="Low complexity" evidence="1">
    <location>
        <begin position="1077"/>
        <end position="1094"/>
    </location>
</feature>
<feature type="compositionally biased region" description="Low complexity" evidence="1">
    <location>
        <begin position="83"/>
        <end position="95"/>
    </location>
</feature>
<feature type="region of interest" description="Disordered" evidence="1">
    <location>
        <begin position="1216"/>
        <end position="1246"/>
    </location>
</feature>
<feature type="region of interest" description="Disordered" evidence="1">
    <location>
        <begin position="1419"/>
        <end position="1538"/>
    </location>
</feature>
<feature type="compositionally biased region" description="Basic residues" evidence="1">
    <location>
        <begin position="626"/>
        <end position="641"/>
    </location>
</feature>